<dbReference type="InterPro" id="IPR034683">
    <property type="entry name" value="IspD/TarI"/>
</dbReference>
<accession>A0A6N7VXY6</accession>
<evidence type="ECO:0000256" key="4">
    <source>
        <dbReference type="ARBA" id="ARBA00012526"/>
    </source>
</evidence>
<comment type="caution">
    <text evidence="9">The sequence shown here is derived from an EMBL/GenBank/DDBJ whole genome shotgun (WGS) entry which is preliminary data.</text>
</comment>
<dbReference type="UniPathway" id="UPA00056">
    <property type="reaction ID" value="UER00093"/>
</dbReference>
<proteinExistence type="inferred from homology"/>
<dbReference type="AlphaFoldDB" id="A0A6N7VXY6"/>
<dbReference type="Pfam" id="PF01128">
    <property type="entry name" value="IspD"/>
    <property type="match status" value="1"/>
</dbReference>
<sequence>MIENRKISAVITAAGNGLRMKSDRAKPYIEIGGRKILEITLDTITSFDEFDEIIVVIRKEDETYLRDIIKKYNKKITYVYGKETRELSTYEGLKAVGSDIDLVLTHDGVRPFASKELFKRVMDELKFYKAVISSVKSKDTVKIVDGDGFVKSTPLRSEVYNVQTPQAFDKKLILFLYEKYIESDFIITDDSQLFEIYTDEKIKVVEGEYSNIKMTTQEDLVFAKAFLKD</sequence>
<dbReference type="Gene3D" id="3.90.550.10">
    <property type="entry name" value="Spore Coat Polysaccharide Biosynthesis Protein SpsA, Chain A"/>
    <property type="match status" value="1"/>
</dbReference>
<dbReference type="InterPro" id="IPR029044">
    <property type="entry name" value="Nucleotide-diphossugar_trans"/>
</dbReference>
<evidence type="ECO:0000256" key="6">
    <source>
        <dbReference type="ARBA" id="ARBA00022679"/>
    </source>
</evidence>
<evidence type="ECO:0000313" key="10">
    <source>
        <dbReference type="Proteomes" id="UP000441925"/>
    </source>
</evidence>
<keyword evidence="8" id="KW-0414">Isoprene biosynthesis</keyword>
<dbReference type="RefSeq" id="WP_154542031.1">
    <property type="nucleotide sequence ID" value="NZ_JAXDSU010000080.1"/>
</dbReference>
<dbReference type="PROSITE" id="PS01295">
    <property type="entry name" value="ISPD"/>
    <property type="match status" value="1"/>
</dbReference>
<evidence type="ECO:0000256" key="3">
    <source>
        <dbReference type="ARBA" id="ARBA00009789"/>
    </source>
</evidence>
<dbReference type="PANTHER" id="PTHR32125">
    <property type="entry name" value="2-C-METHYL-D-ERYTHRITOL 4-PHOSPHATE CYTIDYLYLTRANSFERASE, CHLOROPLASTIC"/>
    <property type="match status" value="1"/>
</dbReference>
<dbReference type="EC" id="2.7.7.60" evidence="4"/>
<dbReference type="CDD" id="cd02516">
    <property type="entry name" value="CDP-ME_synthetase"/>
    <property type="match status" value="1"/>
</dbReference>
<comment type="similarity">
    <text evidence="3">Belongs to the IspD/TarI cytidylyltransferase family. IspD subfamily.</text>
</comment>
<gene>
    <name evidence="9" type="primary">ispD</name>
    <name evidence="9" type="ORF">FYJ26_09990</name>
</gene>
<comment type="catalytic activity">
    <reaction evidence="1">
        <text>2-C-methyl-D-erythritol 4-phosphate + CTP + H(+) = 4-CDP-2-C-methyl-D-erythritol + diphosphate</text>
        <dbReference type="Rhea" id="RHEA:13429"/>
        <dbReference type="ChEBI" id="CHEBI:15378"/>
        <dbReference type="ChEBI" id="CHEBI:33019"/>
        <dbReference type="ChEBI" id="CHEBI:37563"/>
        <dbReference type="ChEBI" id="CHEBI:57823"/>
        <dbReference type="ChEBI" id="CHEBI:58262"/>
        <dbReference type="EC" id="2.7.7.60"/>
    </reaction>
</comment>
<comment type="pathway">
    <text evidence="2">Isoprenoid biosynthesis; isopentenyl diphosphate biosynthesis via DXP pathway; isopentenyl diphosphate from 1-deoxy-D-xylulose 5-phosphate: step 2/6.</text>
</comment>
<dbReference type="InterPro" id="IPR001228">
    <property type="entry name" value="IspD"/>
</dbReference>
<evidence type="ECO:0000313" key="9">
    <source>
        <dbReference type="EMBL" id="MSS78707.1"/>
    </source>
</evidence>
<dbReference type="PANTHER" id="PTHR32125:SF4">
    <property type="entry name" value="2-C-METHYL-D-ERYTHRITOL 4-PHOSPHATE CYTIDYLYLTRANSFERASE, CHLOROPLASTIC"/>
    <property type="match status" value="1"/>
</dbReference>
<evidence type="ECO:0000256" key="2">
    <source>
        <dbReference type="ARBA" id="ARBA00004787"/>
    </source>
</evidence>
<dbReference type="EMBL" id="VULQ01000018">
    <property type="protein sequence ID" value="MSS78707.1"/>
    <property type="molecule type" value="Genomic_DNA"/>
</dbReference>
<dbReference type="SUPFAM" id="SSF53448">
    <property type="entry name" value="Nucleotide-diphospho-sugar transferases"/>
    <property type="match status" value="1"/>
</dbReference>
<keyword evidence="7 9" id="KW-0548">Nucleotidyltransferase</keyword>
<name>A0A6N7VXY6_9FIRM</name>
<protein>
    <recommendedName>
        <fullName evidence="5">2-C-methyl-D-erythritol 4-phosphate cytidylyltransferase</fullName>
        <ecNumber evidence="4">2.7.7.60</ecNumber>
    </recommendedName>
</protein>
<dbReference type="NCBIfam" id="TIGR00453">
    <property type="entry name" value="ispD"/>
    <property type="match status" value="1"/>
</dbReference>
<evidence type="ECO:0000256" key="8">
    <source>
        <dbReference type="ARBA" id="ARBA00023229"/>
    </source>
</evidence>
<dbReference type="InterPro" id="IPR050088">
    <property type="entry name" value="IspD/TarI_cytidylyltransf_bact"/>
</dbReference>
<dbReference type="GO" id="GO:0019288">
    <property type="term" value="P:isopentenyl diphosphate biosynthetic process, methylerythritol 4-phosphate pathway"/>
    <property type="evidence" value="ECO:0007669"/>
    <property type="project" value="UniProtKB-UniPathway"/>
</dbReference>
<organism evidence="9 10">
    <name type="scientific">Anaerococcus porci</name>
    <dbReference type="NCBI Taxonomy" id="2652269"/>
    <lineage>
        <taxon>Bacteria</taxon>
        <taxon>Bacillati</taxon>
        <taxon>Bacillota</taxon>
        <taxon>Tissierellia</taxon>
        <taxon>Tissierellales</taxon>
        <taxon>Peptoniphilaceae</taxon>
        <taxon>Anaerococcus</taxon>
    </lineage>
</organism>
<dbReference type="GO" id="GO:0050518">
    <property type="term" value="F:2-C-methyl-D-erythritol 4-phosphate cytidylyltransferase activity"/>
    <property type="evidence" value="ECO:0007669"/>
    <property type="project" value="UniProtKB-EC"/>
</dbReference>
<evidence type="ECO:0000256" key="5">
    <source>
        <dbReference type="ARBA" id="ARBA00019056"/>
    </source>
</evidence>
<dbReference type="InterPro" id="IPR018294">
    <property type="entry name" value="ISPD_synthase_CS"/>
</dbReference>
<evidence type="ECO:0000256" key="7">
    <source>
        <dbReference type="ARBA" id="ARBA00022695"/>
    </source>
</evidence>
<dbReference type="Proteomes" id="UP000441925">
    <property type="component" value="Unassembled WGS sequence"/>
</dbReference>
<keyword evidence="6 9" id="KW-0808">Transferase</keyword>
<evidence type="ECO:0000256" key="1">
    <source>
        <dbReference type="ARBA" id="ARBA00001282"/>
    </source>
</evidence>
<keyword evidence="10" id="KW-1185">Reference proteome</keyword>
<dbReference type="FunFam" id="3.90.550.10:FF:000003">
    <property type="entry name" value="2-C-methyl-D-erythritol 4-phosphate cytidylyltransferase"/>
    <property type="match status" value="1"/>
</dbReference>
<reference evidence="9 10" key="1">
    <citation type="submission" date="2019-08" db="EMBL/GenBank/DDBJ databases">
        <title>In-depth cultivation of the pig gut microbiome towards novel bacterial diversity and tailored functional studies.</title>
        <authorList>
            <person name="Wylensek D."/>
            <person name="Hitch T.C.A."/>
            <person name="Clavel T."/>
        </authorList>
    </citation>
    <scope>NUCLEOTIDE SEQUENCE [LARGE SCALE GENOMIC DNA]</scope>
    <source>
        <strain evidence="9 10">WCA-380-WT-2B</strain>
    </source>
</reference>